<protein>
    <submittedName>
        <fullName evidence="2">Uncharacterized protein</fullName>
    </submittedName>
</protein>
<dbReference type="RefSeq" id="WP_089403561.1">
    <property type="nucleotide sequence ID" value="NZ_FZOH01000003.1"/>
</dbReference>
<dbReference type="AlphaFoldDB" id="A0A239CT23"/>
<evidence type="ECO:0000313" key="3">
    <source>
        <dbReference type="Proteomes" id="UP000198386"/>
    </source>
</evidence>
<keyword evidence="1" id="KW-1133">Transmembrane helix</keyword>
<dbReference type="EMBL" id="FZOH01000003">
    <property type="protein sequence ID" value="SNS23335.1"/>
    <property type="molecule type" value="Genomic_DNA"/>
</dbReference>
<feature type="transmembrane region" description="Helical" evidence="1">
    <location>
        <begin position="66"/>
        <end position="86"/>
    </location>
</feature>
<proteinExistence type="predicted"/>
<evidence type="ECO:0000256" key="1">
    <source>
        <dbReference type="SAM" id="Phobius"/>
    </source>
</evidence>
<reference evidence="3" key="1">
    <citation type="submission" date="2017-06" db="EMBL/GenBank/DDBJ databases">
        <authorList>
            <person name="Varghese N."/>
            <person name="Submissions S."/>
        </authorList>
    </citation>
    <scope>NUCLEOTIDE SEQUENCE [LARGE SCALE GENOMIC DNA]</scope>
    <source>
        <strain evidence="3">DSM 45423</strain>
    </source>
</reference>
<organism evidence="2 3">
    <name type="scientific">Geodermatophilus saharensis</name>
    <dbReference type="NCBI Taxonomy" id="1137994"/>
    <lineage>
        <taxon>Bacteria</taxon>
        <taxon>Bacillati</taxon>
        <taxon>Actinomycetota</taxon>
        <taxon>Actinomycetes</taxon>
        <taxon>Geodermatophilales</taxon>
        <taxon>Geodermatophilaceae</taxon>
        <taxon>Geodermatophilus</taxon>
    </lineage>
</organism>
<name>A0A239CT23_9ACTN</name>
<keyword evidence="1" id="KW-0812">Transmembrane</keyword>
<gene>
    <name evidence="2" type="ORF">SAMN04488107_1807</name>
</gene>
<feature type="transmembrane region" description="Helical" evidence="1">
    <location>
        <begin position="106"/>
        <end position="126"/>
    </location>
</feature>
<dbReference type="Proteomes" id="UP000198386">
    <property type="component" value="Unassembled WGS sequence"/>
</dbReference>
<feature type="transmembrane region" description="Helical" evidence="1">
    <location>
        <begin position="12"/>
        <end position="33"/>
    </location>
</feature>
<evidence type="ECO:0000313" key="2">
    <source>
        <dbReference type="EMBL" id="SNS23335.1"/>
    </source>
</evidence>
<keyword evidence="3" id="KW-1185">Reference proteome</keyword>
<sequence length="145" mass="14442">MTAAAVAARPGAPALGRAAAALAVAGGLVHLLLLDLTSLASLAMAATAAVCLPCAWRLWRRPSRSAWQVTLLADVTMLALHVQLLAGPAGGGTGHAAHPGAAPGGLAWSGIVLVAGSLGAGALALARDRRTRPRQGLLPSVRTQD</sequence>
<keyword evidence="1" id="KW-0472">Membrane</keyword>
<accession>A0A239CT23</accession>
<feature type="transmembrane region" description="Helical" evidence="1">
    <location>
        <begin position="39"/>
        <end position="59"/>
    </location>
</feature>